<reference evidence="1 2" key="1">
    <citation type="submission" date="2016-10" db="EMBL/GenBank/DDBJ databases">
        <authorList>
            <person name="de Groot N.N."/>
        </authorList>
    </citation>
    <scope>NUCLEOTIDE SEQUENCE [LARGE SCALE GENOMIC DNA]</scope>
    <source>
        <strain evidence="1 2">YAD2003</strain>
    </source>
</reference>
<evidence type="ECO:0000313" key="1">
    <source>
        <dbReference type="EMBL" id="SEH61942.1"/>
    </source>
</evidence>
<dbReference type="Proteomes" id="UP000183190">
    <property type="component" value="Unassembled WGS sequence"/>
</dbReference>
<dbReference type="RefSeq" id="WP_074716554.1">
    <property type="nucleotide sequence ID" value="NZ_FNWV01000005.1"/>
</dbReference>
<dbReference type="AlphaFoldDB" id="A0A1H6JIY8"/>
<accession>A0A1H6JIY8</accession>
<protein>
    <submittedName>
        <fullName evidence="1">Uncharacterized protein</fullName>
    </submittedName>
</protein>
<sequence length="172" mass="20301">MGFDFSIQARIKDKLTGEVVSGSYSGYKEICYWGSRMFLDHRATIIEICNKYSDYQYSVESDPVIVSRSALREICAYIFRRCCISDNELINENDWQWRECYEITNIDMAIKLHDFLVSLDYIEFKNTDTGLAGQFISDPQKRVLFEQNPQNYEWEFRIDNHYSGDVIFTTPK</sequence>
<organism evidence="1 2">
    <name type="scientific">Ruminococcus flavefaciens</name>
    <dbReference type="NCBI Taxonomy" id="1265"/>
    <lineage>
        <taxon>Bacteria</taxon>
        <taxon>Bacillati</taxon>
        <taxon>Bacillota</taxon>
        <taxon>Clostridia</taxon>
        <taxon>Eubacteriales</taxon>
        <taxon>Oscillospiraceae</taxon>
        <taxon>Ruminococcus</taxon>
    </lineage>
</organism>
<name>A0A1H6JIY8_RUMFL</name>
<dbReference type="EMBL" id="FNWV01000005">
    <property type="protein sequence ID" value="SEH61942.1"/>
    <property type="molecule type" value="Genomic_DNA"/>
</dbReference>
<evidence type="ECO:0000313" key="2">
    <source>
        <dbReference type="Proteomes" id="UP000183190"/>
    </source>
</evidence>
<proteinExistence type="predicted"/>
<dbReference type="OrthoDB" id="1820555at2"/>
<gene>
    <name evidence="1" type="ORF">SAMN02910265_01780</name>
</gene>